<proteinExistence type="predicted"/>
<dbReference type="PANTHER" id="PTHR36700">
    <property type="entry name" value="CRISPR SYSTEM CMR SUBUNIT CMR4"/>
    <property type="match status" value="1"/>
</dbReference>
<dbReference type="AlphaFoldDB" id="A0A8J7KKT9"/>
<accession>A0A8J7KKT9</accession>
<keyword evidence="1" id="KW-0051">Antiviral defense</keyword>
<evidence type="ECO:0000259" key="2">
    <source>
        <dbReference type="Pfam" id="PF03787"/>
    </source>
</evidence>
<evidence type="ECO:0000313" key="3">
    <source>
        <dbReference type="EMBL" id="MBF4500449.1"/>
    </source>
</evidence>
<dbReference type="PANTHER" id="PTHR36700:SF1">
    <property type="entry name" value="CRISPR SYSTEM CMR SUBUNIT CMR4"/>
    <property type="match status" value="1"/>
</dbReference>
<dbReference type="Proteomes" id="UP000622653">
    <property type="component" value="Unassembled WGS sequence"/>
</dbReference>
<comment type="caution">
    <text evidence="3">The sequence shown here is derived from an EMBL/GenBank/DDBJ whole genome shotgun (WGS) entry which is preliminary data.</text>
</comment>
<protein>
    <submittedName>
        <fullName evidence="3">Type III-B CRISPR module RAMP protein Cmr4</fullName>
    </submittedName>
</protein>
<keyword evidence="4" id="KW-1185">Reference proteome</keyword>
<dbReference type="InterPro" id="IPR013410">
    <property type="entry name" value="CRISPR-assoc_RAMP_Cmr4"/>
</dbReference>
<dbReference type="GO" id="GO:0051607">
    <property type="term" value="P:defense response to virus"/>
    <property type="evidence" value="ECO:0007669"/>
    <property type="project" value="UniProtKB-KW"/>
</dbReference>
<reference evidence="3" key="1">
    <citation type="submission" date="2020-11" db="EMBL/GenBank/DDBJ databases">
        <title>Multidrug resistant novel bacterium Savagea serpentis sp. nov., isolated from the scats of a vine snake (Ahaetulla nasuta).</title>
        <authorList>
            <person name="Venkata Ramana V."/>
            <person name="Vikas Patil S."/>
            <person name="Yogita Lugani V."/>
        </authorList>
    </citation>
    <scope>NUCLEOTIDE SEQUENCE</scope>
    <source>
        <strain evidence="3">SN6</strain>
    </source>
</reference>
<evidence type="ECO:0000256" key="1">
    <source>
        <dbReference type="ARBA" id="ARBA00023118"/>
    </source>
</evidence>
<evidence type="ECO:0000313" key="4">
    <source>
        <dbReference type="Proteomes" id="UP000622653"/>
    </source>
</evidence>
<name>A0A8J7KKT9_9BACL</name>
<dbReference type="Pfam" id="PF03787">
    <property type="entry name" value="RAMPs"/>
    <property type="match status" value="1"/>
</dbReference>
<organism evidence="3 4">
    <name type="scientific">Savagea serpentis</name>
    <dbReference type="NCBI Taxonomy" id="2785297"/>
    <lineage>
        <taxon>Bacteria</taxon>
        <taxon>Bacillati</taxon>
        <taxon>Bacillota</taxon>
        <taxon>Bacilli</taxon>
        <taxon>Bacillales</taxon>
        <taxon>Caryophanaceae</taxon>
        <taxon>Savagea</taxon>
    </lineage>
</organism>
<feature type="domain" description="CRISPR type III-associated protein" evidence="2">
    <location>
        <begin position="9"/>
        <end position="274"/>
    </location>
</feature>
<dbReference type="RefSeq" id="WP_194561889.1">
    <property type="nucleotide sequence ID" value="NZ_JADKPV010000001.1"/>
</dbReference>
<dbReference type="EMBL" id="JADKPV010000001">
    <property type="protein sequence ID" value="MBF4500449.1"/>
    <property type="molecule type" value="Genomic_DNA"/>
</dbReference>
<gene>
    <name evidence="3" type="primary">cmr4</name>
    <name evidence="3" type="ORF">IRY55_03650</name>
</gene>
<sequence length="285" mass="32281">MTNQQLIHLKTITPLHVGGSFERSIVDLPIQREKPTQFPKIEASSLKGSLRHHVWKNKKGASETDIATWFGEEKGKETNGEEAGGKKGEVVFTDARILFFPVRSPQGIFAYVTCPFVMERYYRDYRAIGGAEKKQLNLQEIQNQAVVTEDSHLVFSKDNKHFVVLEELRYEVTKQKDFKDWLTLLPQTIQEEVKGRVICVPNDDFTYFVKHSTEISTRIRISAETGTVEDGALFTEEYVPVEAFFYTALLNGAELLDHIEPIVQVGGNATLGKGMLQVIKGEESR</sequence>
<dbReference type="InterPro" id="IPR005537">
    <property type="entry name" value="RAMP_III_fam"/>
</dbReference>
<dbReference type="NCBIfam" id="TIGR02580">
    <property type="entry name" value="cas_RAMP_Cmr4"/>
    <property type="match status" value="1"/>
</dbReference>